<keyword evidence="3" id="KW-1185">Reference proteome</keyword>
<name>A0ABP5QPT3_9ACTN</name>
<feature type="transmembrane region" description="Helical" evidence="1">
    <location>
        <begin position="495"/>
        <end position="517"/>
    </location>
</feature>
<organism evidence="2 3">
    <name type="scientific">Streptomyces indiaensis</name>
    <dbReference type="NCBI Taxonomy" id="284033"/>
    <lineage>
        <taxon>Bacteria</taxon>
        <taxon>Bacillati</taxon>
        <taxon>Actinomycetota</taxon>
        <taxon>Actinomycetes</taxon>
        <taxon>Kitasatosporales</taxon>
        <taxon>Streptomycetaceae</taxon>
        <taxon>Streptomyces</taxon>
    </lineage>
</organism>
<comment type="caution">
    <text evidence="2">The sequence shown here is derived from an EMBL/GenBank/DDBJ whole genome shotgun (WGS) entry which is preliminary data.</text>
</comment>
<accession>A0ABP5QPT3</accession>
<sequence>MNRPYDWYDQAAVALLSDLQGWRLRAIERVELSSALWSERDREIYVKPMTQVMSEIDVRNKGCDWQKALARHRTPTGNLDLVLPIAELPKIPLLDLTITVAGNPVYRIAKDEGARIEAGHVIHLGKMADVIPQKTPPHLLDFLASLFYCPSYPYQAIWERYHRFSMANFDSWMERAIHDAQYEYLASEWRQFPFDVANYYSQWRKLAQRIAKVAQGYVVQDFLSGAENPLIALPYLFREIRKQDRGAGRTMGAGDIQLLLELLCVALEEADLRASRGDIAAGKFISAYFGYGYRWMAFAKCSVPIDRPFAITLKEKRAIYFTPDSRKRMSLLEHWRKEAWQMVAFADAETNHVSVTISDTSVRLRHRPTVKDEVLRDIRNTVDEEANTFELYLRYDSSPYRPERIYIKCPLRLTRLHSGMLWVTMAITAFGIYLLLSRGLEAVPETPARGSSLVARGLTAKDASLILVPVAFAASFLLVRDTSTLSSFIRRIRQSILLFELFALLVIAFIFIAIYQLRAG</sequence>
<keyword evidence="1" id="KW-0812">Transmembrane</keyword>
<gene>
    <name evidence="2" type="ORF">GCM10010104_37920</name>
</gene>
<proteinExistence type="predicted"/>
<keyword evidence="1" id="KW-1133">Transmembrane helix</keyword>
<dbReference type="Proteomes" id="UP001501474">
    <property type="component" value="Unassembled WGS sequence"/>
</dbReference>
<protein>
    <submittedName>
        <fullName evidence="2">Uncharacterized protein</fullName>
    </submittedName>
</protein>
<evidence type="ECO:0000256" key="1">
    <source>
        <dbReference type="SAM" id="Phobius"/>
    </source>
</evidence>
<evidence type="ECO:0000313" key="2">
    <source>
        <dbReference type="EMBL" id="GAA2239179.1"/>
    </source>
</evidence>
<reference evidence="3" key="1">
    <citation type="journal article" date="2019" name="Int. J. Syst. Evol. Microbiol.">
        <title>The Global Catalogue of Microorganisms (GCM) 10K type strain sequencing project: providing services to taxonomists for standard genome sequencing and annotation.</title>
        <authorList>
            <consortium name="The Broad Institute Genomics Platform"/>
            <consortium name="The Broad Institute Genome Sequencing Center for Infectious Disease"/>
            <person name="Wu L."/>
            <person name="Ma J."/>
        </authorList>
    </citation>
    <scope>NUCLEOTIDE SEQUENCE [LARGE SCALE GENOMIC DNA]</scope>
    <source>
        <strain evidence="3">JCM 3053</strain>
    </source>
</reference>
<dbReference type="EMBL" id="BAAART010000079">
    <property type="protein sequence ID" value="GAA2239179.1"/>
    <property type="molecule type" value="Genomic_DNA"/>
</dbReference>
<keyword evidence="1" id="KW-0472">Membrane</keyword>
<feature type="transmembrane region" description="Helical" evidence="1">
    <location>
        <begin position="416"/>
        <end position="436"/>
    </location>
</feature>
<evidence type="ECO:0000313" key="3">
    <source>
        <dbReference type="Proteomes" id="UP001501474"/>
    </source>
</evidence>